<name>A0ABM8GRY4_9MICO</name>
<protein>
    <recommendedName>
        <fullName evidence="1">NadR/Ttd14 AAA domain-containing protein</fullName>
    </recommendedName>
</protein>
<dbReference type="EMBL" id="AP027732">
    <property type="protein sequence ID" value="BDZ51224.1"/>
    <property type="molecule type" value="Genomic_DNA"/>
</dbReference>
<dbReference type="InterPro" id="IPR038727">
    <property type="entry name" value="NadR/Ttd14_AAA_dom"/>
</dbReference>
<dbReference type="PANTHER" id="PTHR37512:SF1">
    <property type="entry name" value="NADR_TTD14 AAA DOMAIN-CONTAINING PROTEIN"/>
    <property type="match status" value="1"/>
</dbReference>
<organism evidence="2 3">
    <name type="scientific">Frondihabitans sucicola</name>
    <dbReference type="NCBI Taxonomy" id="1268041"/>
    <lineage>
        <taxon>Bacteria</taxon>
        <taxon>Bacillati</taxon>
        <taxon>Actinomycetota</taxon>
        <taxon>Actinomycetes</taxon>
        <taxon>Micrococcales</taxon>
        <taxon>Microbacteriaceae</taxon>
        <taxon>Frondihabitans</taxon>
    </lineage>
</organism>
<proteinExistence type="predicted"/>
<dbReference type="InterPro" id="IPR027417">
    <property type="entry name" value="P-loop_NTPase"/>
</dbReference>
<gene>
    <name evidence="2" type="ORF">GCM10025867_34650</name>
</gene>
<accession>A0ABM8GRY4</accession>
<dbReference type="Pfam" id="PF13521">
    <property type="entry name" value="AAA_28"/>
    <property type="match status" value="1"/>
</dbReference>
<evidence type="ECO:0000313" key="3">
    <source>
        <dbReference type="Proteomes" id="UP001321486"/>
    </source>
</evidence>
<dbReference type="SUPFAM" id="SSF52540">
    <property type="entry name" value="P-loop containing nucleoside triphosphate hydrolases"/>
    <property type="match status" value="1"/>
</dbReference>
<dbReference type="InterPro" id="IPR052735">
    <property type="entry name" value="NAD_biosynth-regulator"/>
</dbReference>
<keyword evidence="3" id="KW-1185">Reference proteome</keyword>
<sequence length="365" mass="40128">MIGKFYPLHLGHVGLIRRAAAACDDLTVVVMATQLESLSLAIRVGWVSESTDDLPGVRVIGVMDDAPVNYVSEIAWTAHVEVLLAALRNAGRPRPDTVFSSEPYGAELAERLGATAVTDDPSREAVRVSGTAVRQDPAATWHFLPGPVRRDLATRIIVVGAESTGTTTLADQLVEHYRERFPAIRPVAEYGREFTYELFERAAAAAREMGAPVPALDDLVWEGSHFGQIAREQTIREEAAAQAAPLVVADTDAFATSLWERRYVGEASREATRAATVDLPRRDLYLVTDHVGVPFEQDGWRDGEHIRATMTGWFVDGLTAQDLPWVLLRGQPQARLAYAVQVIDALVAQRTGWRSPEWADRTILL</sequence>
<evidence type="ECO:0000259" key="1">
    <source>
        <dbReference type="Pfam" id="PF13521"/>
    </source>
</evidence>
<dbReference type="Gene3D" id="3.40.50.300">
    <property type="entry name" value="P-loop containing nucleotide triphosphate hydrolases"/>
    <property type="match status" value="1"/>
</dbReference>
<dbReference type="NCBIfam" id="TIGR00125">
    <property type="entry name" value="cyt_tran_rel"/>
    <property type="match status" value="1"/>
</dbReference>
<feature type="domain" description="NadR/Ttd14 AAA" evidence="1">
    <location>
        <begin position="155"/>
        <end position="335"/>
    </location>
</feature>
<dbReference type="InterPro" id="IPR004821">
    <property type="entry name" value="Cyt_trans-like"/>
</dbReference>
<dbReference type="InterPro" id="IPR014729">
    <property type="entry name" value="Rossmann-like_a/b/a_fold"/>
</dbReference>
<reference evidence="3" key="1">
    <citation type="journal article" date="2019" name="Int. J. Syst. Evol. Microbiol.">
        <title>The Global Catalogue of Microorganisms (GCM) 10K type strain sequencing project: providing services to taxonomists for standard genome sequencing and annotation.</title>
        <authorList>
            <consortium name="The Broad Institute Genomics Platform"/>
            <consortium name="The Broad Institute Genome Sequencing Center for Infectious Disease"/>
            <person name="Wu L."/>
            <person name="Ma J."/>
        </authorList>
    </citation>
    <scope>NUCLEOTIDE SEQUENCE [LARGE SCALE GENOMIC DNA]</scope>
    <source>
        <strain evidence="3">NBRC 108728</strain>
    </source>
</reference>
<dbReference type="Proteomes" id="UP001321486">
    <property type="component" value="Chromosome"/>
</dbReference>
<dbReference type="Gene3D" id="3.40.50.620">
    <property type="entry name" value="HUPs"/>
    <property type="match status" value="1"/>
</dbReference>
<dbReference type="SUPFAM" id="SSF52374">
    <property type="entry name" value="Nucleotidylyl transferase"/>
    <property type="match status" value="1"/>
</dbReference>
<evidence type="ECO:0000313" key="2">
    <source>
        <dbReference type="EMBL" id="BDZ51224.1"/>
    </source>
</evidence>
<dbReference type="PANTHER" id="PTHR37512">
    <property type="entry name" value="TRIFUNCTIONAL NAD BIOSYNTHESIS/REGULATOR PROTEIN NADR"/>
    <property type="match status" value="1"/>
</dbReference>